<feature type="region of interest" description="Disordered" evidence="6">
    <location>
        <begin position="44"/>
        <end position="111"/>
    </location>
</feature>
<dbReference type="InterPro" id="IPR026182">
    <property type="entry name" value="ANAPC15"/>
</dbReference>
<reference evidence="7 8" key="1">
    <citation type="submission" date="2024-11" db="EMBL/GenBank/DDBJ databases">
        <title>Chromosome-level genome assembly of the freshwater bivalve Anodonta woodiana.</title>
        <authorList>
            <person name="Chen X."/>
        </authorList>
    </citation>
    <scope>NUCLEOTIDE SEQUENCE [LARGE SCALE GENOMIC DNA]</scope>
    <source>
        <strain evidence="7">MN2024</strain>
        <tissue evidence="7">Gills</tissue>
    </source>
</reference>
<protein>
    <recommendedName>
        <fullName evidence="9">Anaphase-promoting complex subunit 15</fullName>
    </recommendedName>
</protein>
<evidence type="ECO:0000256" key="2">
    <source>
        <dbReference type="ARBA" id="ARBA00009618"/>
    </source>
</evidence>
<evidence type="ECO:0000313" key="8">
    <source>
        <dbReference type="Proteomes" id="UP001634394"/>
    </source>
</evidence>
<dbReference type="AlphaFoldDB" id="A0ABD3X3G8"/>
<evidence type="ECO:0000256" key="4">
    <source>
        <dbReference type="ARBA" id="ARBA00022776"/>
    </source>
</evidence>
<name>A0ABD3X3G8_SINWO</name>
<feature type="compositionally biased region" description="Acidic residues" evidence="6">
    <location>
        <begin position="61"/>
        <end position="103"/>
    </location>
</feature>
<evidence type="ECO:0000256" key="5">
    <source>
        <dbReference type="ARBA" id="ARBA00023306"/>
    </source>
</evidence>
<proteinExistence type="inferred from homology"/>
<evidence type="ECO:0008006" key="9">
    <source>
        <dbReference type="Google" id="ProtNLM"/>
    </source>
</evidence>
<comment type="similarity">
    <text evidence="2">Belongs to the APC15 family.</text>
</comment>
<keyword evidence="3" id="KW-0132">Cell division</keyword>
<comment type="pathway">
    <text evidence="1">Protein modification; protein ubiquitination.</text>
</comment>
<evidence type="ECO:0000256" key="3">
    <source>
        <dbReference type="ARBA" id="ARBA00022618"/>
    </source>
</evidence>
<dbReference type="Proteomes" id="UP001634394">
    <property type="component" value="Unassembled WGS sequence"/>
</dbReference>
<dbReference type="Pfam" id="PF15243">
    <property type="entry name" value="ANAPC15"/>
    <property type="match status" value="1"/>
</dbReference>
<organism evidence="7 8">
    <name type="scientific">Sinanodonta woodiana</name>
    <name type="common">Chinese pond mussel</name>
    <name type="synonym">Anodonta woodiana</name>
    <dbReference type="NCBI Taxonomy" id="1069815"/>
    <lineage>
        <taxon>Eukaryota</taxon>
        <taxon>Metazoa</taxon>
        <taxon>Spiralia</taxon>
        <taxon>Lophotrochozoa</taxon>
        <taxon>Mollusca</taxon>
        <taxon>Bivalvia</taxon>
        <taxon>Autobranchia</taxon>
        <taxon>Heteroconchia</taxon>
        <taxon>Palaeoheterodonta</taxon>
        <taxon>Unionida</taxon>
        <taxon>Unionoidea</taxon>
        <taxon>Unionidae</taxon>
        <taxon>Unioninae</taxon>
        <taxon>Sinanodonta</taxon>
    </lineage>
</organism>
<evidence type="ECO:0000256" key="1">
    <source>
        <dbReference type="ARBA" id="ARBA00004906"/>
    </source>
</evidence>
<dbReference type="PANTHER" id="PTHR22526:SF2">
    <property type="entry name" value="ANAPHASE PROMOTING COMPLEX C SUBUNIT 15, PSEUDOGENE-RELATED"/>
    <property type="match status" value="1"/>
</dbReference>
<accession>A0ABD3X3G8</accession>
<dbReference type="PANTHER" id="PTHR22526">
    <property type="entry name" value="ANAPHASE PROMOTING COMPLEX C SUBUNIT 15, PSEUDOGENE-RELATED"/>
    <property type="match status" value="1"/>
</dbReference>
<dbReference type="EMBL" id="JBJQND010000004">
    <property type="protein sequence ID" value="KAL3880572.1"/>
    <property type="molecule type" value="Genomic_DNA"/>
</dbReference>
<sequence>MSAPLFPKLIPSALDPLWFTVDKPCDDENELSELEEEHQSWLESISKKDYNITPIGKSSEQYDDEDDDDDDEGDDDDDESDTNDDELDTDMIDDRDSPEEVDMDAGGLAVT</sequence>
<comment type="caution">
    <text evidence="7">The sequence shown here is derived from an EMBL/GenBank/DDBJ whole genome shotgun (WGS) entry which is preliminary data.</text>
</comment>
<gene>
    <name evidence="7" type="ORF">ACJMK2_032803</name>
</gene>
<keyword evidence="4" id="KW-0498">Mitosis</keyword>
<keyword evidence="5" id="KW-0131">Cell cycle</keyword>
<evidence type="ECO:0000313" key="7">
    <source>
        <dbReference type="EMBL" id="KAL3880572.1"/>
    </source>
</evidence>
<keyword evidence="8" id="KW-1185">Reference proteome</keyword>
<dbReference type="GO" id="GO:0051301">
    <property type="term" value="P:cell division"/>
    <property type="evidence" value="ECO:0007669"/>
    <property type="project" value="UniProtKB-KW"/>
</dbReference>
<evidence type="ECO:0000256" key="6">
    <source>
        <dbReference type="SAM" id="MobiDB-lite"/>
    </source>
</evidence>